<protein>
    <submittedName>
        <fullName evidence="3">Putative membrane protein</fullName>
    </submittedName>
</protein>
<sequence length="381" mass="41690">MAPARRPRPGRGGGQRVHLRTRNRPAGDHVCGGVDGDKRVWLNSAGARAWTVAGLALAAAVWHGWAITVTPERPTFWVMVFADVLVVAVAGLLGTWWPRTAVFGADELVLGKSRIRYDTITTTRFGHVSAKPFWLAFWLPQSLLIGGLLALRRSDAFDRKVVEIDTPGERYRLRWRHQHPYEEFTEALRAARPDLDAVYGLDGRDRALDLAPKLSIGGGFLALGLSVWALCTVLFGIELLDRSTIQPPQPGDVVSAPIRSLTARSTGYPDVGAVPFEITTTGCERENDVFLGRSPEVVSIALDVRAAVPAQVQEEFEDLLRSGTGMSGYIGRLDGNSEVQVNVPEDDRLSFRFTTSCVDVADEARLRDDLRALATALGLGR</sequence>
<dbReference type="Proteomes" id="UP000006281">
    <property type="component" value="Chromosome"/>
</dbReference>
<dbReference type="HOGENOM" id="CLU_789018_0_0_11"/>
<organism evidence="3 4">
    <name type="scientific">Saccharothrix espanaensis (strain ATCC 51144 / DSM 44229 / JCM 9112 / NBRC 15066 / NRRL 15764)</name>
    <dbReference type="NCBI Taxonomy" id="1179773"/>
    <lineage>
        <taxon>Bacteria</taxon>
        <taxon>Bacillati</taxon>
        <taxon>Actinomycetota</taxon>
        <taxon>Actinomycetes</taxon>
        <taxon>Pseudonocardiales</taxon>
        <taxon>Pseudonocardiaceae</taxon>
        <taxon>Saccharothrix</taxon>
    </lineage>
</organism>
<keyword evidence="4" id="KW-1185">Reference proteome</keyword>
<dbReference type="KEGG" id="sesp:BN6_36520"/>
<reference evidence="3 4" key="1">
    <citation type="journal article" date="2012" name="BMC Genomics">
        <title>Complete genome sequence of Saccharothrix espanaensis DSM 44229T and comparison to the other completely sequenced Pseudonocardiaceae.</title>
        <authorList>
            <person name="Strobel T."/>
            <person name="Al-Dilaimi A."/>
            <person name="Blom J."/>
            <person name="Gessner A."/>
            <person name="Kalinowski J."/>
            <person name="Luzhetska M."/>
            <person name="Puhler A."/>
            <person name="Szczepanowski R."/>
            <person name="Bechthold A."/>
            <person name="Ruckert C."/>
        </authorList>
    </citation>
    <scope>NUCLEOTIDE SEQUENCE [LARGE SCALE GENOMIC DNA]</scope>
    <source>
        <strain evidence="4">ATCC 51144 / DSM 44229 / JCM 9112 / NBRC 15066 / NRRL 15764</strain>
    </source>
</reference>
<evidence type="ECO:0000313" key="4">
    <source>
        <dbReference type="Proteomes" id="UP000006281"/>
    </source>
</evidence>
<feature type="transmembrane region" description="Helical" evidence="2">
    <location>
        <begin position="214"/>
        <end position="237"/>
    </location>
</feature>
<evidence type="ECO:0000256" key="1">
    <source>
        <dbReference type="SAM" id="MobiDB-lite"/>
    </source>
</evidence>
<evidence type="ECO:0000256" key="2">
    <source>
        <dbReference type="SAM" id="Phobius"/>
    </source>
</evidence>
<keyword evidence="2" id="KW-0812">Transmembrane</keyword>
<keyword evidence="2" id="KW-1133">Transmembrane helix</keyword>
<dbReference type="EMBL" id="HE804045">
    <property type="protein sequence ID" value="CCH30947.1"/>
    <property type="molecule type" value="Genomic_DNA"/>
</dbReference>
<evidence type="ECO:0000313" key="3">
    <source>
        <dbReference type="EMBL" id="CCH30947.1"/>
    </source>
</evidence>
<dbReference type="eggNOG" id="ENOG50320ZU">
    <property type="taxonomic scope" value="Bacteria"/>
</dbReference>
<dbReference type="STRING" id="1179773.BN6_36520"/>
<feature type="transmembrane region" description="Helical" evidence="2">
    <location>
        <begin position="76"/>
        <end position="97"/>
    </location>
</feature>
<feature type="transmembrane region" description="Helical" evidence="2">
    <location>
        <begin position="49"/>
        <end position="69"/>
    </location>
</feature>
<feature type="transmembrane region" description="Helical" evidence="2">
    <location>
        <begin position="133"/>
        <end position="151"/>
    </location>
</feature>
<dbReference type="AlphaFoldDB" id="K0K068"/>
<dbReference type="PATRIC" id="fig|1179773.3.peg.3652"/>
<accession>K0K068</accession>
<gene>
    <name evidence="3" type="ordered locus">BN6_36520</name>
</gene>
<feature type="region of interest" description="Disordered" evidence="1">
    <location>
        <begin position="1"/>
        <end position="28"/>
    </location>
</feature>
<name>K0K068_SACES</name>
<proteinExistence type="predicted"/>
<keyword evidence="2" id="KW-0472">Membrane</keyword>